<keyword evidence="2" id="KW-0732">Signal</keyword>
<protein>
    <submittedName>
        <fullName evidence="3">Uncharacterized protein</fullName>
    </submittedName>
</protein>
<evidence type="ECO:0000313" key="4">
    <source>
        <dbReference type="Proteomes" id="UP001314205"/>
    </source>
</evidence>
<feature type="region of interest" description="Disordered" evidence="1">
    <location>
        <begin position="246"/>
        <end position="278"/>
    </location>
</feature>
<feature type="compositionally biased region" description="Basic and acidic residues" evidence="1">
    <location>
        <begin position="666"/>
        <end position="681"/>
    </location>
</feature>
<feature type="compositionally biased region" description="Polar residues" evidence="1">
    <location>
        <begin position="428"/>
        <end position="440"/>
    </location>
</feature>
<name>A0AAV1KN78_9NEOP</name>
<dbReference type="AlphaFoldDB" id="A0AAV1KN78"/>
<feature type="compositionally biased region" description="Polar residues" evidence="1">
    <location>
        <begin position="449"/>
        <end position="468"/>
    </location>
</feature>
<organism evidence="3 4">
    <name type="scientific">Parnassius mnemosyne</name>
    <name type="common">clouded apollo</name>
    <dbReference type="NCBI Taxonomy" id="213953"/>
    <lineage>
        <taxon>Eukaryota</taxon>
        <taxon>Metazoa</taxon>
        <taxon>Ecdysozoa</taxon>
        <taxon>Arthropoda</taxon>
        <taxon>Hexapoda</taxon>
        <taxon>Insecta</taxon>
        <taxon>Pterygota</taxon>
        <taxon>Neoptera</taxon>
        <taxon>Endopterygota</taxon>
        <taxon>Lepidoptera</taxon>
        <taxon>Glossata</taxon>
        <taxon>Ditrysia</taxon>
        <taxon>Papilionoidea</taxon>
        <taxon>Papilionidae</taxon>
        <taxon>Parnassiinae</taxon>
        <taxon>Parnassini</taxon>
        <taxon>Parnassius</taxon>
        <taxon>Driopa</taxon>
    </lineage>
</organism>
<feature type="compositionally biased region" description="Basic and acidic residues" evidence="1">
    <location>
        <begin position="246"/>
        <end position="258"/>
    </location>
</feature>
<dbReference type="EMBL" id="CAVLGL010000068">
    <property type="protein sequence ID" value="CAK1584498.1"/>
    <property type="molecule type" value="Genomic_DNA"/>
</dbReference>
<evidence type="ECO:0000313" key="3">
    <source>
        <dbReference type="EMBL" id="CAK1584498.1"/>
    </source>
</evidence>
<feature type="compositionally biased region" description="Polar residues" evidence="1">
    <location>
        <begin position="58"/>
        <end position="76"/>
    </location>
</feature>
<reference evidence="3 4" key="1">
    <citation type="submission" date="2023-11" db="EMBL/GenBank/DDBJ databases">
        <authorList>
            <person name="Hedman E."/>
            <person name="Englund M."/>
            <person name="Stromberg M."/>
            <person name="Nyberg Akerstrom W."/>
            <person name="Nylinder S."/>
            <person name="Jareborg N."/>
            <person name="Kallberg Y."/>
            <person name="Kronander E."/>
        </authorList>
    </citation>
    <scope>NUCLEOTIDE SEQUENCE [LARGE SCALE GENOMIC DNA]</scope>
</reference>
<feature type="region of interest" description="Disordered" evidence="1">
    <location>
        <begin position="31"/>
        <end position="109"/>
    </location>
</feature>
<sequence length="746" mass="84581">MVTFLIFSIIACLLAQTNGKPLHAIEDQNSDAAEAEYENNDELSAEEYQQDEQEERMNTQVETKSNGRLQASQGSSRFADLTYNPYKQRNPSAQLPNFENFPEVSGTNRDIRNEKTTNANLDSELRPVSSYRQANAYIDNNEQGATQNLNDNNLKLSQAQKHIQYDTGINKRAMLSLNTNEEGDLLFEHNRDQVNKLDKSEYTKESANGNEQSHCSKQLYNNIPKFRDFSDYNKYDKLHLNINRDRRQIQKTDDKETNESTLSPEENKELDTVNDDEESAIKRHVKKLTGQELEELFNTLSEDKRALLKKIIETDYEKDNEGINKREITKKAGTVEENNYIENGQIDSSKIQGGCSNTDVNTEPSISHETTDNNKRTTTPTETGEVMSNKNNDGSEKPENTVELANKNENMKEAKSGSNLDSDKSDNEANVEQDSQIMTKTENKRETNINDNINLEKTSDSSITNRDNNVKNYQESFAQADESELMNEETELDNLYKKNFKRETSLDELSDGSALMKSLEESFPNSNAYDETNAFSGSNMVPMVRVKRKNAESAMTKRSANAMDSNIPYFPNKGENDDEDNDEGSEFDEDGFYDRTSNYARSNENNIPFDLQQQCSGNSERVLNHRSGRNNGLERDTMSLGSDTDNAMTGVEGVNENLMYNSGSRSKRDSQENVDNKKSSEGKTNNLVRDSGAKTDSENYVSAPSYQEADAFGPLPRNYDGDLGRYKRIRRVKQSPVFKANDTDDE</sequence>
<feature type="region of interest" description="Disordered" evidence="1">
    <location>
        <begin position="341"/>
        <end position="468"/>
    </location>
</feature>
<feature type="compositionally biased region" description="Polar residues" evidence="1">
    <location>
        <begin position="341"/>
        <end position="368"/>
    </location>
</feature>
<dbReference type="Proteomes" id="UP001314205">
    <property type="component" value="Unassembled WGS sequence"/>
</dbReference>
<feature type="compositionally biased region" description="Polar residues" evidence="1">
    <location>
        <begin position="85"/>
        <end position="97"/>
    </location>
</feature>
<comment type="caution">
    <text evidence="3">The sequence shown here is derived from an EMBL/GenBank/DDBJ whole genome shotgun (WGS) entry which is preliminary data.</text>
</comment>
<feature type="compositionally biased region" description="Acidic residues" evidence="1">
    <location>
        <begin position="576"/>
        <end position="591"/>
    </location>
</feature>
<evidence type="ECO:0000256" key="2">
    <source>
        <dbReference type="SAM" id="SignalP"/>
    </source>
</evidence>
<evidence type="ECO:0000256" key="1">
    <source>
        <dbReference type="SAM" id="MobiDB-lite"/>
    </source>
</evidence>
<accession>A0AAV1KN78</accession>
<feature type="signal peptide" evidence="2">
    <location>
        <begin position="1"/>
        <end position="19"/>
    </location>
</feature>
<feature type="region of interest" description="Disordered" evidence="1">
    <location>
        <begin position="548"/>
        <end position="746"/>
    </location>
</feature>
<proteinExistence type="predicted"/>
<feature type="compositionally biased region" description="Acidic residues" evidence="1">
    <location>
        <begin position="33"/>
        <end position="54"/>
    </location>
</feature>
<keyword evidence="4" id="KW-1185">Reference proteome</keyword>
<feature type="compositionally biased region" description="Basic and acidic residues" evidence="1">
    <location>
        <begin position="409"/>
        <end position="427"/>
    </location>
</feature>
<gene>
    <name evidence="3" type="ORF">PARMNEM_LOCUS5721</name>
</gene>
<feature type="chain" id="PRO_5043426973" evidence="2">
    <location>
        <begin position="20"/>
        <end position="746"/>
    </location>
</feature>
<feature type="compositionally biased region" description="Polar residues" evidence="1">
    <location>
        <begin position="595"/>
        <end position="621"/>
    </location>
</feature>